<reference evidence="14" key="1">
    <citation type="submission" date="2017-09" db="EMBL/GenBank/DDBJ databases">
        <title>Bacterial strain isolated from the female urinary microbiota.</title>
        <authorList>
            <person name="Thomas-White K."/>
            <person name="Kumar N."/>
            <person name="Forster S."/>
            <person name="Putonti C."/>
            <person name="Lawley T."/>
            <person name="Wolfe A.J."/>
        </authorList>
    </citation>
    <scope>NUCLEOTIDE SEQUENCE [LARGE SCALE GENOMIC DNA]</scope>
    <source>
        <strain evidence="14">UMB0959</strain>
    </source>
</reference>
<evidence type="ECO:0000313" key="14">
    <source>
        <dbReference type="Proteomes" id="UP000243626"/>
    </source>
</evidence>
<comment type="catalytic activity">
    <reaction evidence="1">
        <text>5-(2-hydroxyethyl)-4-methylthiazole + ATP = 4-methyl-5-(2-phosphooxyethyl)-thiazole + ADP + H(+)</text>
        <dbReference type="Rhea" id="RHEA:24212"/>
        <dbReference type="ChEBI" id="CHEBI:15378"/>
        <dbReference type="ChEBI" id="CHEBI:17957"/>
        <dbReference type="ChEBI" id="CHEBI:30616"/>
        <dbReference type="ChEBI" id="CHEBI:58296"/>
        <dbReference type="ChEBI" id="CHEBI:456216"/>
        <dbReference type="EC" id="2.7.1.50"/>
    </reaction>
</comment>
<dbReference type="PIRSF" id="PIRSF000513">
    <property type="entry name" value="Thz_kinase"/>
    <property type="match status" value="1"/>
</dbReference>
<evidence type="ECO:0000256" key="3">
    <source>
        <dbReference type="ARBA" id="ARBA00004868"/>
    </source>
</evidence>
<comment type="pathway">
    <text evidence="3">Cofactor biosynthesis; thiamine diphosphate biosynthesis; 4-methyl-5-(2-phosphoethyl)-thiazole from 5-(2-hydroxyethyl)-4-methylthiazole: step 1/1.</text>
</comment>
<evidence type="ECO:0000256" key="2">
    <source>
        <dbReference type="ARBA" id="ARBA00001946"/>
    </source>
</evidence>
<evidence type="ECO:0000313" key="13">
    <source>
        <dbReference type="EMBL" id="WOS95870.1"/>
    </source>
</evidence>
<dbReference type="Proteomes" id="UP000243626">
    <property type="component" value="Chromosome"/>
</dbReference>
<dbReference type="GO" id="GO:0005524">
    <property type="term" value="F:ATP binding"/>
    <property type="evidence" value="ECO:0007669"/>
    <property type="project" value="UniProtKB-KW"/>
</dbReference>
<proteinExistence type="predicted"/>
<evidence type="ECO:0000256" key="11">
    <source>
        <dbReference type="ARBA" id="ARBA00022977"/>
    </source>
</evidence>
<dbReference type="InterPro" id="IPR000417">
    <property type="entry name" value="Hyethyz_kinase"/>
</dbReference>
<dbReference type="EMBL" id="CP136964">
    <property type="protein sequence ID" value="WOS95870.1"/>
    <property type="molecule type" value="Genomic_DNA"/>
</dbReference>
<gene>
    <name evidence="13" type="ORF">CJ229_007175</name>
</gene>
<evidence type="ECO:0000256" key="9">
    <source>
        <dbReference type="ARBA" id="ARBA00022840"/>
    </source>
</evidence>
<keyword evidence="6" id="KW-0479">Metal-binding</keyword>
<dbReference type="GO" id="GO:0000287">
    <property type="term" value="F:magnesium ion binding"/>
    <property type="evidence" value="ECO:0007669"/>
    <property type="project" value="InterPro"/>
</dbReference>
<dbReference type="Pfam" id="PF02110">
    <property type="entry name" value="HK"/>
    <property type="match status" value="1"/>
</dbReference>
<evidence type="ECO:0000256" key="7">
    <source>
        <dbReference type="ARBA" id="ARBA00022741"/>
    </source>
</evidence>
<evidence type="ECO:0000256" key="10">
    <source>
        <dbReference type="ARBA" id="ARBA00022842"/>
    </source>
</evidence>
<keyword evidence="12" id="KW-0175">Coiled coil</keyword>
<accession>A0AAF1BN55</accession>
<dbReference type="RefSeq" id="WP_102167156.1">
    <property type="nucleotide sequence ID" value="NZ_CP136964.1"/>
</dbReference>
<keyword evidence="14" id="KW-1185">Reference proteome</keyword>
<dbReference type="Gene3D" id="3.40.1190.20">
    <property type="match status" value="1"/>
</dbReference>
<evidence type="ECO:0000256" key="1">
    <source>
        <dbReference type="ARBA" id="ARBA00001771"/>
    </source>
</evidence>
<dbReference type="KEGG" id="nmy:CJ229_007175"/>
<evidence type="ECO:0000256" key="8">
    <source>
        <dbReference type="ARBA" id="ARBA00022777"/>
    </source>
</evidence>
<keyword evidence="11" id="KW-0784">Thiamine biosynthesis</keyword>
<protein>
    <recommendedName>
        <fullName evidence="4">hydroxyethylthiazole kinase</fullName>
        <ecNumber evidence="4">2.7.1.50</ecNumber>
    </recommendedName>
</protein>
<feature type="coiled-coil region" evidence="12">
    <location>
        <begin position="137"/>
        <end position="164"/>
    </location>
</feature>
<keyword evidence="10" id="KW-0460">Magnesium</keyword>
<keyword evidence="5" id="KW-0808">Transferase</keyword>
<comment type="cofactor">
    <cofactor evidence="2">
        <name>Mg(2+)</name>
        <dbReference type="ChEBI" id="CHEBI:18420"/>
    </cofactor>
</comment>
<evidence type="ECO:0000256" key="4">
    <source>
        <dbReference type="ARBA" id="ARBA00012129"/>
    </source>
</evidence>
<dbReference type="InterPro" id="IPR029056">
    <property type="entry name" value="Ribokinase-like"/>
</dbReference>
<evidence type="ECO:0000256" key="12">
    <source>
        <dbReference type="SAM" id="Coils"/>
    </source>
</evidence>
<dbReference type="GO" id="GO:0009228">
    <property type="term" value="P:thiamine biosynthetic process"/>
    <property type="evidence" value="ECO:0007669"/>
    <property type="project" value="UniProtKB-KW"/>
</dbReference>
<sequence>MFDFKPGFPLQSSPLVNCITNQISIEMIANSLLYVGAKPIMAAHIEEQDEVIQAVDALFINLARLPHNEATHLVHAAKRANSHKKRVVVDLVGYGVSQFRNSIGDALVDLKPAVVKGNMSEMRAFCKLKSHGRGVDAGEEDTKADRLEELIDALKDKTLEHENTVFLATGPVDIIVSKDHVVKLSNGVEYNGQFTGTGDTVGALIAANLGSGLHPVDACINGVSYFNICGEVAAEKSRGLNEFRFHLLNELSLLKDTDWTKEVKGEYV</sequence>
<evidence type="ECO:0000256" key="6">
    <source>
        <dbReference type="ARBA" id="ARBA00022723"/>
    </source>
</evidence>
<organism evidence="13 14">
    <name type="scientific">Nosocomiicoccus massiliensis</name>
    <dbReference type="NCBI Taxonomy" id="1232430"/>
    <lineage>
        <taxon>Bacteria</taxon>
        <taxon>Bacillati</taxon>
        <taxon>Bacillota</taxon>
        <taxon>Bacilli</taxon>
        <taxon>Bacillales</taxon>
        <taxon>Staphylococcaceae</taxon>
        <taxon>Nosocomiicoccus</taxon>
    </lineage>
</organism>
<dbReference type="CDD" id="cd01170">
    <property type="entry name" value="THZ_kinase"/>
    <property type="match status" value="1"/>
</dbReference>
<dbReference type="PRINTS" id="PR01099">
    <property type="entry name" value="HYETHTZKNASE"/>
</dbReference>
<evidence type="ECO:0000256" key="5">
    <source>
        <dbReference type="ARBA" id="ARBA00022679"/>
    </source>
</evidence>
<dbReference type="SUPFAM" id="SSF53613">
    <property type="entry name" value="Ribokinase-like"/>
    <property type="match status" value="1"/>
</dbReference>
<name>A0AAF1BN55_9STAP</name>
<keyword evidence="8 13" id="KW-0418">Kinase</keyword>
<keyword evidence="7" id="KW-0547">Nucleotide-binding</keyword>
<dbReference type="GO" id="GO:0004417">
    <property type="term" value="F:hydroxyethylthiazole kinase activity"/>
    <property type="evidence" value="ECO:0007669"/>
    <property type="project" value="UniProtKB-EC"/>
</dbReference>
<keyword evidence="9" id="KW-0067">ATP-binding</keyword>
<dbReference type="AlphaFoldDB" id="A0AAF1BN55"/>
<dbReference type="EC" id="2.7.1.50" evidence="4"/>